<dbReference type="InterPro" id="IPR019646">
    <property type="entry name" value="Aminoglyc_AdlTrfase"/>
</dbReference>
<proteinExistence type="predicted"/>
<dbReference type="AlphaFoldDB" id="A0A6N4R487"/>
<gene>
    <name evidence="1" type="ORF">DI628_06575</name>
</gene>
<name>A0A6N4R487_BLAVI</name>
<dbReference type="Pfam" id="PF10706">
    <property type="entry name" value="Aminoglyc_resit"/>
    <property type="match status" value="1"/>
</dbReference>
<dbReference type="Gene3D" id="3.30.460.40">
    <property type="match status" value="1"/>
</dbReference>
<organism evidence="1 2">
    <name type="scientific">Blastochloris viridis</name>
    <name type="common">Rhodopseudomonas viridis</name>
    <dbReference type="NCBI Taxonomy" id="1079"/>
    <lineage>
        <taxon>Bacteria</taxon>
        <taxon>Pseudomonadati</taxon>
        <taxon>Pseudomonadota</taxon>
        <taxon>Alphaproteobacteria</taxon>
        <taxon>Hyphomicrobiales</taxon>
        <taxon>Blastochloridaceae</taxon>
        <taxon>Blastochloris</taxon>
    </lineage>
</organism>
<evidence type="ECO:0000313" key="2">
    <source>
        <dbReference type="Proteomes" id="UP000320948"/>
    </source>
</evidence>
<evidence type="ECO:0000313" key="1">
    <source>
        <dbReference type="EMBL" id="TKW60563.1"/>
    </source>
</evidence>
<accession>A0A6N4R487</accession>
<dbReference type="Proteomes" id="UP000320948">
    <property type="component" value="Unassembled WGS sequence"/>
</dbReference>
<comment type="caution">
    <text evidence="1">The sequence shown here is derived from an EMBL/GenBank/DDBJ whole genome shotgun (WGS) entry which is preliminary data.</text>
</comment>
<dbReference type="EMBL" id="VAFM01000002">
    <property type="protein sequence ID" value="TKW60563.1"/>
    <property type="molecule type" value="Genomic_DNA"/>
</dbReference>
<sequence>MSFAELKAIAKPLEDVFAVWGFGGGWAIDGTIGQVTRDHHDVDIYVLREDLPEWREVWPEALWYKMVGDREVELGEDEIPEASVTTLHVRDGEAFYEILLMNTKGEDWVYDGDARVKMPVEEAFVAGVERLPFLNPAIALLIKSQGIREKDAKDFKAVLPFLSEFERKWLALALQTVYGEHIWMDHLQGDK</sequence>
<reference evidence="1 2" key="1">
    <citation type="journal article" date="2017" name="Nat. Commun.">
        <title>In situ click chemistry generation of cyclooxygenase-2 inhibitors.</title>
        <authorList>
            <person name="Bhardwaj A."/>
            <person name="Kaur J."/>
            <person name="Wuest M."/>
            <person name="Wuest F."/>
        </authorList>
    </citation>
    <scope>NUCLEOTIDE SEQUENCE [LARGE SCALE GENOMIC DNA]</scope>
    <source>
        <strain evidence="1">S2_018_000_R2_106</strain>
    </source>
</reference>
<protein>
    <submittedName>
        <fullName evidence="1">Uncharacterized protein</fullName>
    </submittedName>
</protein>